<evidence type="ECO:0000259" key="4">
    <source>
        <dbReference type="PROSITE" id="PS51161"/>
    </source>
</evidence>
<dbReference type="PANTHER" id="PTHR30455">
    <property type="entry name" value="TRANSCRIPTIONAL REPRESSOR NRDR"/>
    <property type="match status" value="1"/>
</dbReference>
<sequence>MKLKWVEKNNGRREKFDKSKLARSIYYSMRHIGKGTKEQASEIALEVWKNLSENEIVFSNKIKETVLHTLNDRGLTEEASTYELTSLHITGADITEVRKRDGSLQKFHPYKIFKSVRKACLNAGIIGGKLSEDITKEAVRKLSMEYQDEVSTHAVKKAVSEALKDAGFEAVERKYLTHRYT</sequence>
<dbReference type="PANTHER" id="PTHR30455:SF2">
    <property type="entry name" value="TRANSCRIPTIONAL REPRESSOR NRDR"/>
    <property type="match status" value="1"/>
</dbReference>
<dbReference type="InterPro" id="IPR003796">
    <property type="entry name" value="RNR_NrdR-like"/>
</dbReference>
<name>A0A1F4VEW5_UNCKA</name>
<proteinExistence type="predicted"/>
<keyword evidence="2 3" id="KW-0067">ATP-binding</keyword>
<reference evidence="5 6" key="1">
    <citation type="journal article" date="2016" name="Nat. Commun.">
        <title>Thousands of microbial genomes shed light on interconnected biogeochemical processes in an aquifer system.</title>
        <authorList>
            <person name="Anantharaman K."/>
            <person name="Brown C.T."/>
            <person name="Hug L.A."/>
            <person name="Sharon I."/>
            <person name="Castelle C.J."/>
            <person name="Probst A.J."/>
            <person name="Thomas B.C."/>
            <person name="Singh A."/>
            <person name="Wilkins M.J."/>
            <person name="Karaoz U."/>
            <person name="Brodie E.L."/>
            <person name="Williams K.H."/>
            <person name="Hubbard S.S."/>
            <person name="Banfield J.F."/>
        </authorList>
    </citation>
    <scope>NUCLEOTIDE SEQUENCE [LARGE SCALE GENOMIC DNA]</scope>
</reference>
<evidence type="ECO:0000313" key="5">
    <source>
        <dbReference type="EMBL" id="OGC55786.1"/>
    </source>
</evidence>
<dbReference type="GO" id="GO:0008270">
    <property type="term" value="F:zinc ion binding"/>
    <property type="evidence" value="ECO:0007669"/>
    <property type="project" value="InterPro"/>
</dbReference>
<dbReference type="InterPro" id="IPR005144">
    <property type="entry name" value="ATP-cone_dom"/>
</dbReference>
<dbReference type="GO" id="GO:0005524">
    <property type="term" value="F:ATP binding"/>
    <property type="evidence" value="ECO:0007669"/>
    <property type="project" value="UniProtKB-UniRule"/>
</dbReference>
<comment type="caution">
    <text evidence="5">The sequence shown here is derived from an EMBL/GenBank/DDBJ whole genome shotgun (WGS) entry which is preliminary data.</text>
</comment>
<organism evidence="5 6">
    <name type="scientific">candidate division WWE3 bacterium RIFCSPLOWO2_01_FULL_41_18</name>
    <dbReference type="NCBI Taxonomy" id="1802625"/>
    <lineage>
        <taxon>Bacteria</taxon>
        <taxon>Katanobacteria</taxon>
    </lineage>
</organism>
<dbReference type="PROSITE" id="PS51161">
    <property type="entry name" value="ATP_CONE"/>
    <property type="match status" value="2"/>
</dbReference>
<dbReference type="GO" id="GO:0045892">
    <property type="term" value="P:negative regulation of DNA-templated transcription"/>
    <property type="evidence" value="ECO:0007669"/>
    <property type="project" value="InterPro"/>
</dbReference>
<evidence type="ECO:0000313" key="6">
    <source>
        <dbReference type="Proteomes" id="UP000176504"/>
    </source>
</evidence>
<protein>
    <recommendedName>
        <fullName evidence="4">ATP-cone domain-containing protein</fullName>
    </recommendedName>
</protein>
<dbReference type="EMBL" id="MEVI01000001">
    <property type="protein sequence ID" value="OGC55786.1"/>
    <property type="molecule type" value="Genomic_DNA"/>
</dbReference>
<evidence type="ECO:0000256" key="1">
    <source>
        <dbReference type="ARBA" id="ARBA00022741"/>
    </source>
</evidence>
<evidence type="ECO:0000256" key="2">
    <source>
        <dbReference type="ARBA" id="ARBA00022840"/>
    </source>
</evidence>
<gene>
    <name evidence="5" type="ORF">A3A78_01980</name>
</gene>
<evidence type="ECO:0000256" key="3">
    <source>
        <dbReference type="PROSITE-ProRule" id="PRU00492"/>
    </source>
</evidence>
<feature type="domain" description="ATP-cone" evidence="4">
    <location>
        <begin position="95"/>
        <end position="181"/>
    </location>
</feature>
<keyword evidence="1 3" id="KW-0547">Nucleotide-binding</keyword>
<dbReference type="Proteomes" id="UP000176504">
    <property type="component" value="Unassembled WGS sequence"/>
</dbReference>
<accession>A0A1F4VEW5</accession>
<dbReference type="AlphaFoldDB" id="A0A1F4VEW5"/>
<feature type="domain" description="ATP-cone" evidence="4">
    <location>
        <begin position="4"/>
        <end position="93"/>
    </location>
</feature>
<dbReference type="Pfam" id="PF03477">
    <property type="entry name" value="ATP-cone"/>
    <property type="match status" value="2"/>
</dbReference>